<name>A0A395RC37_9PSED</name>
<sequence>MTLAEVRVWQAYRAKRGSLNAGLMTEAAVARLSAMYANTHSKHGNHEPLDFMPHFDVPDLTLEEAMASWG</sequence>
<dbReference type="Proteomes" id="UP000265411">
    <property type="component" value="Unassembled WGS sequence"/>
</dbReference>
<dbReference type="InterPro" id="IPR009350">
    <property type="entry name" value="Phage_tail_T"/>
</dbReference>
<evidence type="ECO:0000313" key="2">
    <source>
        <dbReference type="EMBL" id="RGP57379.1"/>
    </source>
</evidence>
<reference evidence="2 3" key="1">
    <citation type="journal article" date="2018" name="Syst. Appl. Microbiol.">
        <title>Pseudomonas gallaeciensis sp. nov., isolated from crude-oil-contaminated intertidal sand samples after the Prestige oil spill.</title>
        <authorList>
            <person name="Mulet M."/>
            <person name="Sanchez D."/>
            <person name="Rodriguez A.C."/>
            <person name="Nogales B."/>
            <person name="Bosch R."/>
            <person name="Busquets A."/>
            <person name="Gomila M."/>
            <person name="Lalucat J."/>
            <person name="Garcia-Valdes E."/>
        </authorList>
    </citation>
    <scope>NUCLEOTIDE SEQUENCE [LARGE SCALE GENOMIC DNA]</scope>
    <source>
        <strain evidence="2 3">V113</strain>
    </source>
</reference>
<evidence type="ECO:0000313" key="3">
    <source>
        <dbReference type="Proteomes" id="UP000265411"/>
    </source>
</evidence>
<dbReference type="OrthoDB" id="6628031at2"/>
<feature type="domain" description="Minor tail T" evidence="1">
    <location>
        <begin position="3"/>
        <end position="67"/>
    </location>
</feature>
<gene>
    <name evidence="2" type="ORF">ASB58_07025</name>
</gene>
<protein>
    <recommendedName>
        <fullName evidence="1">Minor tail T domain-containing protein</fullName>
    </recommendedName>
</protein>
<dbReference type="Pfam" id="PF06223">
    <property type="entry name" value="Phage_tail_T"/>
    <property type="match status" value="1"/>
</dbReference>
<evidence type="ECO:0000259" key="1">
    <source>
        <dbReference type="Pfam" id="PF06223"/>
    </source>
</evidence>
<dbReference type="EMBL" id="LMAZ01000001">
    <property type="protein sequence ID" value="RGP57379.1"/>
    <property type="molecule type" value="Genomic_DNA"/>
</dbReference>
<keyword evidence="3" id="KW-1185">Reference proteome</keyword>
<accession>A0A395RC37</accession>
<proteinExistence type="predicted"/>
<dbReference type="AlphaFoldDB" id="A0A395RC37"/>
<organism evidence="2 3">
    <name type="scientific">Pseudomonas abyssi</name>
    <dbReference type="NCBI Taxonomy" id="170540"/>
    <lineage>
        <taxon>Bacteria</taxon>
        <taxon>Pseudomonadati</taxon>
        <taxon>Pseudomonadota</taxon>
        <taxon>Gammaproteobacteria</taxon>
        <taxon>Pseudomonadales</taxon>
        <taxon>Pseudomonadaceae</taxon>
        <taxon>Pseudomonas</taxon>
    </lineage>
</organism>
<comment type="caution">
    <text evidence="2">The sequence shown here is derived from an EMBL/GenBank/DDBJ whole genome shotgun (WGS) entry which is preliminary data.</text>
</comment>